<organism evidence="2 3">
    <name type="scientific">Zarconia navalis LEGE 11467</name>
    <dbReference type="NCBI Taxonomy" id="1828826"/>
    <lineage>
        <taxon>Bacteria</taxon>
        <taxon>Bacillati</taxon>
        <taxon>Cyanobacteriota</taxon>
        <taxon>Cyanophyceae</taxon>
        <taxon>Oscillatoriophycideae</taxon>
        <taxon>Oscillatoriales</taxon>
        <taxon>Oscillatoriales incertae sedis</taxon>
        <taxon>Zarconia</taxon>
        <taxon>Zarconia navalis</taxon>
    </lineage>
</organism>
<keyword evidence="1" id="KW-0460">Magnesium</keyword>
<evidence type="ECO:0000313" key="3">
    <source>
        <dbReference type="Proteomes" id="UP000621799"/>
    </source>
</evidence>
<dbReference type="PANTHER" id="PTHR16222">
    <property type="entry name" value="ADP-RIBOSYLGLYCOHYDROLASE"/>
    <property type="match status" value="1"/>
</dbReference>
<keyword evidence="3" id="KW-1185">Reference proteome</keyword>
<feature type="binding site" evidence="1">
    <location>
        <position position="60"/>
    </location>
    <ligand>
        <name>Mg(2+)</name>
        <dbReference type="ChEBI" id="CHEBI:18420"/>
        <label>1</label>
    </ligand>
</feature>
<dbReference type="InterPro" id="IPR005502">
    <property type="entry name" value="Ribosyl_crysJ1"/>
</dbReference>
<dbReference type="GO" id="GO:0046872">
    <property type="term" value="F:metal ion binding"/>
    <property type="evidence" value="ECO:0007669"/>
    <property type="project" value="UniProtKB-KW"/>
</dbReference>
<feature type="binding site" evidence="1">
    <location>
        <position position="59"/>
    </location>
    <ligand>
        <name>Mg(2+)</name>
        <dbReference type="ChEBI" id="CHEBI:18420"/>
        <label>1</label>
    </ligand>
</feature>
<gene>
    <name evidence="2" type="ORF">IQ235_15140</name>
</gene>
<dbReference type="PANTHER" id="PTHR16222:SF35">
    <property type="entry name" value="ADP-RIBOSYLGLYCOHYDROLASE"/>
    <property type="match status" value="1"/>
</dbReference>
<feature type="non-terminal residue" evidence="2">
    <location>
        <position position="248"/>
    </location>
</feature>
<keyword evidence="1" id="KW-0479">Metal-binding</keyword>
<feature type="binding site" evidence="1">
    <location>
        <position position="61"/>
    </location>
    <ligand>
        <name>Mg(2+)</name>
        <dbReference type="ChEBI" id="CHEBI:18420"/>
        <label>1</label>
    </ligand>
</feature>
<dbReference type="AlphaFoldDB" id="A0A928Z9V0"/>
<dbReference type="RefSeq" id="WP_264322293.1">
    <property type="nucleotide sequence ID" value="NZ_JADEXN010000300.1"/>
</dbReference>
<comment type="cofactor">
    <cofactor evidence="1">
        <name>Mg(2+)</name>
        <dbReference type="ChEBI" id="CHEBI:18420"/>
    </cofactor>
    <text evidence="1">Binds 2 magnesium ions per subunit.</text>
</comment>
<dbReference type="Pfam" id="PF03747">
    <property type="entry name" value="ADP_ribosyl_GH"/>
    <property type="match status" value="1"/>
</dbReference>
<name>A0A928Z9V0_9CYAN</name>
<accession>A0A928Z9V0</accession>
<evidence type="ECO:0000313" key="2">
    <source>
        <dbReference type="EMBL" id="MBE9042114.1"/>
    </source>
</evidence>
<comment type="caution">
    <text evidence="2">The sequence shown here is derived from an EMBL/GenBank/DDBJ whole genome shotgun (WGS) entry which is preliminary data.</text>
</comment>
<dbReference type="SUPFAM" id="SSF101478">
    <property type="entry name" value="ADP-ribosylglycohydrolase"/>
    <property type="match status" value="1"/>
</dbReference>
<protein>
    <submittedName>
        <fullName evidence="2">ADP-ribosylglycohydrolase family protein</fullName>
    </submittedName>
</protein>
<dbReference type="InterPro" id="IPR050792">
    <property type="entry name" value="ADP-ribosylglycohydrolase"/>
</dbReference>
<dbReference type="EMBL" id="JADEXN010000300">
    <property type="protein sequence ID" value="MBE9042114.1"/>
    <property type="molecule type" value="Genomic_DNA"/>
</dbReference>
<evidence type="ECO:0000256" key="1">
    <source>
        <dbReference type="PIRSR" id="PIRSR605502-1"/>
    </source>
</evidence>
<proteinExistence type="predicted"/>
<dbReference type="Gene3D" id="1.10.4080.10">
    <property type="entry name" value="ADP-ribosylation/Crystallin J1"/>
    <property type="match status" value="1"/>
</dbReference>
<reference evidence="2" key="1">
    <citation type="submission" date="2020-10" db="EMBL/GenBank/DDBJ databases">
        <authorList>
            <person name="Castelo-Branco R."/>
            <person name="Eusebio N."/>
            <person name="Adriana R."/>
            <person name="Vieira A."/>
            <person name="Brugerolle De Fraissinette N."/>
            <person name="Rezende De Castro R."/>
            <person name="Schneider M.P."/>
            <person name="Vasconcelos V."/>
            <person name="Leao P.N."/>
        </authorList>
    </citation>
    <scope>NUCLEOTIDE SEQUENCE</scope>
    <source>
        <strain evidence="2">LEGE 11467</strain>
    </source>
</reference>
<dbReference type="Proteomes" id="UP000621799">
    <property type="component" value="Unassembled WGS sequence"/>
</dbReference>
<sequence length="248" mass="26697">MIPKNLHDAAMGGFLGALVGDAAGATLEFLGRKPTPEDVTWAMGMPGGGVWNVAPGQITDDGELTLCLAQGLAVKEPFDLEAIACNYTRWIDSNPFDIGNTTAYSLGAYRESQWQNLLTRRGYAGVMRQAASDRCIASKANGSLMRISPLGIWGHRFDDEKLADFARQDARLSHPNPSCGDAAACYTIAMASLMRKPGDREAAFTAAKTWLTSQTAPNLPQNSEAVSGASEVLQWLQDAQNNLSVPYR</sequence>
<dbReference type="InterPro" id="IPR036705">
    <property type="entry name" value="Ribosyl_crysJ1_sf"/>
</dbReference>